<dbReference type="AlphaFoldDB" id="A0AB39BX48"/>
<dbReference type="RefSeq" id="WP_368505222.1">
    <property type="nucleotide sequence ID" value="NZ_CP162551.1"/>
</dbReference>
<gene>
    <name evidence="1" type="ORF">AB3N04_06160</name>
</gene>
<accession>A0AB39BX48</accession>
<proteinExistence type="predicted"/>
<organism evidence="1">
    <name type="scientific">Alkalihalophilus sp. As8PL</name>
    <dbReference type="NCBI Taxonomy" id="3237103"/>
    <lineage>
        <taxon>Bacteria</taxon>
        <taxon>Bacillati</taxon>
        <taxon>Bacillota</taxon>
        <taxon>Bacilli</taxon>
        <taxon>Bacillales</taxon>
        <taxon>Bacillaceae</taxon>
        <taxon>Alkalihalophilus</taxon>
    </lineage>
</organism>
<protein>
    <submittedName>
        <fullName evidence="1">Uncharacterized protein</fullName>
    </submittedName>
</protein>
<dbReference type="EMBL" id="CP162551">
    <property type="protein sequence ID" value="XDI37895.1"/>
    <property type="molecule type" value="Genomic_DNA"/>
</dbReference>
<evidence type="ECO:0000313" key="1">
    <source>
        <dbReference type="EMBL" id="XDI37895.1"/>
    </source>
</evidence>
<name>A0AB39BX48_9BACI</name>
<sequence>MYICHFCHTNTSEAFVGSKNQAKVYSCFTCFIKTLKPFEFDGELVYYPLFGIRDIQAKDSVAYYDKEGNEIARVFLKSYEEGFLCFLKETILEETNLTPEDIKLVIEPFDILLKE</sequence>
<reference evidence="1" key="1">
    <citation type="submission" date="2024-07" db="EMBL/GenBank/DDBJ databases">
        <title>Identification and characteristics of an arsenic-resistant bacterial isolate, which belongs to a novel species.</title>
        <authorList>
            <person name="Juszczyk A."/>
            <person name="Kowalczyk A."/>
            <person name="Was K."/>
            <person name="Kosowicz W."/>
            <person name="Budzyn A."/>
            <person name="Latowski D."/>
        </authorList>
    </citation>
    <scope>NUCLEOTIDE SEQUENCE</scope>
    <source>
        <strain evidence="1">As8PL</strain>
    </source>
</reference>